<accession>A0ABP9KYN6</accession>
<evidence type="ECO:0000256" key="1">
    <source>
        <dbReference type="ARBA" id="ARBA00005209"/>
    </source>
</evidence>
<reference evidence="12" key="1">
    <citation type="journal article" date="2019" name="Int. J. Syst. Evol. Microbiol.">
        <title>The Global Catalogue of Microorganisms (GCM) 10K type strain sequencing project: providing services to taxonomists for standard genome sequencing and annotation.</title>
        <authorList>
            <consortium name="The Broad Institute Genomics Platform"/>
            <consortium name="The Broad Institute Genome Sequencing Center for Infectious Disease"/>
            <person name="Wu L."/>
            <person name="Ma J."/>
        </authorList>
    </citation>
    <scope>NUCLEOTIDE SEQUENCE [LARGE SCALE GENOMIC DNA]</scope>
    <source>
        <strain evidence="12">JCM 18298</strain>
    </source>
</reference>
<dbReference type="CDD" id="cd00715">
    <property type="entry name" value="GPATase_N"/>
    <property type="match status" value="1"/>
</dbReference>
<comment type="pathway">
    <text evidence="1 7 8">Purine metabolism; IMP biosynthesis via de novo pathway; N(1)-(5-phospho-D-ribosyl)glycinamide from 5-phospho-alpha-D-ribose 1-diphosphate: step 1/2.</text>
</comment>
<keyword evidence="7" id="KW-0460">Magnesium</keyword>
<feature type="active site" description="Nucleophile" evidence="7">
    <location>
        <position position="26"/>
    </location>
</feature>
<dbReference type="Gene3D" id="3.40.50.2020">
    <property type="match status" value="1"/>
</dbReference>
<keyword evidence="5 7" id="KW-0658">Purine biosynthesis</keyword>
<dbReference type="EMBL" id="BAABJM010000007">
    <property type="protein sequence ID" value="GAA5065814.1"/>
    <property type="molecule type" value="Genomic_DNA"/>
</dbReference>
<dbReference type="InterPro" id="IPR017932">
    <property type="entry name" value="GATase_2_dom"/>
</dbReference>
<feature type="domain" description="Glutamine amidotransferase type-2" evidence="10">
    <location>
        <begin position="26"/>
        <end position="257"/>
    </location>
</feature>
<feature type="region of interest" description="Disordered" evidence="9">
    <location>
        <begin position="1"/>
        <end position="24"/>
    </location>
</feature>
<keyword evidence="7" id="KW-0004">4Fe-4S</keyword>
<feature type="binding site" evidence="7">
    <location>
        <position position="418"/>
    </location>
    <ligand>
        <name>[4Fe-4S] cluster</name>
        <dbReference type="ChEBI" id="CHEBI:49883"/>
    </ligand>
</feature>
<dbReference type="Pfam" id="PF13522">
    <property type="entry name" value="GATase_6"/>
    <property type="match status" value="1"/>
</dbReference>
<keyword evidence="6 7" id="KW-0315">Glutamine amidotransferase</keyword>
<keyword evidence="7" id="KW-0479">Metal-binding</keyword>
<evidence type="ECO:0000256" key="3">
    <source>
        <dbReference type="ARBA" id="ARBA00022676"/>
    </source>
</evidence>
<dbReference type="HAMAP" id="MF_01931">
    <property type="entry name" value="PurF"/>
    <property type="match status" value="1"/>
</dbReference>
<dbReference type="Proteomes" id="UP001500603">
    <property type="component" value="Unassembled WGS sequence"/>
</dbReference>
<comment type="cofactor">
    <cofactor evidence="7">
        <name>[4Fe-4S] cluster</name>
        <dbReference type="ChEBI" id="CHEBI:49883"/>
    </cofactor>
    <text evidence="7">Binds 1 [4Fe-4S] cluster per subunit.</text>
</comment>
<comment type="catalytic activity">
    <reaction evidence="7 8">
        <text>5-phospho-beta-D-ribosylamine + L-glutamate + diphosphate = 5-phospho-alpha-D-ribose 1-diphosphate + L-glutamine + H2O</text>
        <dbReference type="Rhea" id="RHEA:14905"/>
        <dbReference type="ChEBI" id="CHEBI:15377"/>
        <dbReference type="ChEBI" id="CHEBI:29985"/>
        <dbReference type="ChEBI" id="CHEBI:33019"/>
        <dbReference type="ChEBI" id="CHEBI:58017"/>
        <dbReference type="ChEBI" id="CHEBI:58359"/>
        <dbReference type="ChEBI" id="CHEBI:58681"/>
        <dbReference type="EC" id="2.4.2.14"/>
    </reaction>
</comment>
<dbReference type="InterPro" id="IPR005854">
    <property type="entry name" value="PurF"/>
</dbReference>
<evidence type="ECO:0000256" key="8">
    <source>
        <dbReference type="PIRNR" id="PIRNR000485"/>
    </source>
</evidence>
<keyword evidence="12" id="KW-1185">Reference proteome</keyword>
<evidence type="ECO:0000313" key="11">
    <source>
        <dbReference type="EMBL" id="GAA5065814.1"/>
    </source>
</evidence>
<keyword evidence="7" id="KW-0411">Iron-sulfur</keyword>
<dbReference type="CDD" id="cd06223">
    <property type="entry name" value="PRTases_typeI"/>
    <property type="match status" value="1"/>
</dbReference>
<dbReference type="EC" id="2.4.2.14" evidence="7"/>
<dbReference type="InterPro" id="IPR029057">
    <property type="entry name" value="PRTase-like"/>
</dbReference>
<comment type="caution">
    <text evidence="11">The sequence shown here is derived from an EMBL/GenBank/DDBJ whole genome shotgun (WGS) entry which is preliminary data.</text>
</comment>
<evidence type="ECO:0000259" key="10">
    <source>
        <dbReference type="PROSITE" id="PS51278"/>
    </source>
</evidence>
<dbReference type="SUPFAM" id="SSF56235">
    <property type="entry name" value="N-terminal nucleophile aminohydrolases (Ntn hydrolases)"/>
    <property type="match status" value="1"/>
</dbReference>
<feature type="binding site" evidence="7">
    <location>
        <position position="382"/>
    </location>
    <ligand>
        <name>Mg(2+)</name>
        <dbReference type="ChEBI" id="CHEBI:18420"/>
    </ligand>
</feature>
<feature type="binding site" evidence="7">
    <location>
        <position position="480"/>
    </location>
    <ligand>
        <name>[4Fe-4S] cluster</name>
        <dbReference type="ChEBI" id="CHEBI:49883"/>
    </ligand>
</feature>
<evidence type="ECO:0000256" key="5">
    <source>
        <dbReference type="ARBA" id="ARBA00022755"/>
    </source>
</evidence>
<feature type="binding site" evidence="7">
    <location>
        <position position="272"/>
    </location>
    <ligand>
        <name>[4Fe-4S] cluster</name>
        <dbReference type="ChEBI" id="CHEBI:49883"/>
    </ligand>
</feature>
<keyword evidence="7" id="KW-0408">Iron</keyword>
<gene>
    <name evidence="7 11" type="primary">purF</name>
    <name evidence="11" type="ORF">GCM10023318_53260</name>
</gene>
<comment type="cofactor">
    <cofactor evidence="7">
        <name>Mg(2+)</name>
        <dbReference type="ChEBI" id="CHEBI:18420"/>
    </cofactor>
    <text evidence="7">Binds 1 Mg(2+) ion per subunit.</text>
</comment>
<dbReference type="NCBIfam" id="TIGR01134">
    <property type="entry name" value="purF"/>
    <property type="match status" value="1"/>
</dbReference>
<dbReference type="Gene3D" id="3.60.20.10">
    <property type="entry name" value="Glutamine Phosphoribosylpyrophosphate, subunit 1, domain 1"/>
    <property type="match status" value="1"/>
</dbReference>
<evidence type="ECO:0000256" key="2">
    <source>
        <dbReference type="ARBA" id="ARBA00010138"/>
    </source>
</evidence>
<evidence type="ECO:0000256" key="9">
    <source>
        <dbReference type="SAM" id="MobiDB-lite"/>
    </source>
</evidence>
<sequence length="525" mass="56140">MTNAELPVDNISAAPDEDENEPREECGVFGVWAPSEEVAKLTYYGLYALQHRGQEAAGIAVSDGSQILVFKDLGLVSQVFDEQTLAAMQGHIAIGHCRYSTTGGVTWENAQPVFRTTAVGSGLALGHNGNLVNTADLASKARDLGQLSSGVSRDRQQPTATTDSDVMTALLAHAATDSSIEQAAMELLPTFEGGFCLTFMDEHTLYAARDRHGVRPLCLGRLDRGWVVASETAALDIVGAAFVREIEPGELLAIDADGVRSMRFANPKPKGCVFEYVYLARPDSVLSGRSVHTTRVEIGRRLADEHPVDADLVIPVPESGTPAAVGYAQGSGVPYGQGLMKNAYVGRTFIQPSQTIRQLGIRLKLNPLREVIHGKRLIVVDDSIVRGNTQRALIRMLREAGALEIHVRIASPPVRWPCFYGIDFASRAELVANGAGTEGGYDDMIEGVRRSIGADTLGYISVDGMIAATEQPSSRLCAACFDGVYPIPLPTEAAVGKNLLEGMLSGRPESVLLGENANASALSRP</sequence>
<dbReference type="PANTHER" id="PTHR11907">
    <property type="entry name" value="AMIDOPHOSPHORIBOSYLTRANSFERASE"/>
    <property type="match status" value="1"/>
</dbReference>
<organism evidence="11 12">
    <name type="scientific">Nocardia callitridis</name>
    <dbReference type="NCBI Taxonomy" id="648753"/>
    <lineage>
        <taxon>Bacteria</taxon>
        <taxon>Bacillati</taxon>
        <taxon>Actinomycetota</taxon>
        <taxon>Actinomycetes</taxon>
        <taxon>Mycobacteriales</taxon>
        <taxon>Nocardiaceae</taxon>
        <taxon>Nocardia</taxon>
    </lineage>
</organism>
<dbReference type="PIRSF" id="PIRSF000485">
    <property type="entry name" value="Amd_phspho_trans"/>
    <property type="match status" value="1"/>
</dbReference>
<comment type="function">
    <text evidence="7">Catalyzes the formation of phosphoribosylamine from phosphoribosylpyrophosphate (PRPP) and glutamine.</text>
</comment>
<protein>
    <recommendedName>
        <fullName evidence="7">Amidophosphoribosyltransferase</fullName>
        <shortName evidence="7">ATase</shortName>
        <ecNumber evidence="7">2.4.2.14</ecNumber>
    </recommendedName>
    <alternativeName>
        <fullName evidence="7">Glutamine phosphoribosylpyrophosphate amidotransferase</fullName>
        <shortName evidence="7">GPATase</shortName>
    </alternativeName>
</protein>
<feature type="binding site" evidence="7">
    <location>
        <position position="477"/>
    </location>
    <ligand>
        <name>[4Fe-4S] cluster</name>
        <dbReference type="ChEBI" id="CHEBI:49883"/>
    </ligand>
</feature>
<name>A0ABP9KYN6_9NOCA</name>
<dbReference type="SUPFAM" id="SSF53271">
    <property type="entry name" value="PRTase-like"/>
    <property type="match status" value="1"/>
</dbReference>
<dbReference type="InterPro" id="IPR029055">
    <property type="entry name" value="Ntn_hydrolases_N"/>
</dbReference>
<comment type="similarity">
    <text evidence="2 7 8">In the C-terminal section; belongs to the purine/pyrimidine phosphoribosyltransferase family.</text>
</comment>
<keyword evidence="4 7" id="KW-0808">Transferase</keyword>
<feature type="binding site" evidence="7">
    <location>
        <position position="381"/>
    </location>
    <ligand>
        <name>Mg(2+)</name>
        <dbReference type="ChEBI" id="CHEBI:18420"/>
    </ligand>
</feature>
<dbReference type="InterPro" id="IPR035584">
    <property type="entry name" value="PurF_N"/>
</dbReference>
<dbReference type="RefSeq" id="WP_345498835.1">
    <property type="nucleotide sequence ID" value="NZ_BAABJM010000007.1"/>
</dbReference>
<dbReference type="PROSITE" id="PS51278">
    <property type="entry name" value="GATASE_TYPE_2"/>
    <property type="match status" value="1"/>
</dbReference>
<feature type="binding site" evidence="7">
    <location>
        <position position="319"/>
    </location>
    <ligand>
        <name>Mg(2+)</name>
        <dbReference type="ChEBI" id="CHEBI:18420"/>
    </ligand>
</feature>
<evidence type="ECO:0000256" key="6">
    <source>
        <dbReference type="ARBA" id="ARBA00022962"/>
    </source>
</evidence>
<keyword evidence="3 7" id="KW-0328">Glycosyltransferase</keyword>
<evidence type="ECO:0000256" key="4">
    <source>
        <dbReference type="ARBA" id="ARBA00022679"/>
    </source>
</evidence>
<proteinExistence type="inferred from homology"/>
<evidence type="ECO:0000313" key="12">
    <source>
        <dbReference type="Proteomes" id="UP001500603"/>
    </source>
</evidence>
<evidence type="ECO:0000256" key="7">
    <source>
        <dbReference type="HAMAP-Rule" id="MF_01931"/>
    </source>
</evidence>
<dbReference type="InterPro" id="IPR000836">
    <property type="entry name" value="PRTase_dom"/>
</dbReference>